<feature type="non-terminal residue" evidence="1">
    <location>
        <position position="1"/>
    </location>
</feature>
<gene>
    <name evidence="1" type="ORF">METZ01_LOCUS45207</name>
</gene>
<name>A0A381RTX8_9ZZZZ</name>
<accession>A0A381RTX8</accession>
<organism evidence="1">
    <name type="scientific">marine metagenome</name>
    <dbReference type="NCBI Taxonomy" id="408172"/>
    <lineage>
        <taxon>unclassified sequences</taxon>
        <taxon>metagenomes</taxon>
        <taxon>ecological metagenomes</taxon>
    </lineage>
</organism>
<dbReference type="AlphaFoldDB" id="A0A381RTX8"/>
<proteinExistence type="predicted"/>
<reference evidence="1" key="1">
    <citation type="submission" date="2018-05" db="EMBL/GenBank/DDBJ databases">
        <authorList>
            <person name="Lanie J.A."/>
            <person name="Ng W.-L."/>
            <person name="Kazmierczak K.M."/>
            <person name="Andrzejewski T.M."/>
            <person name="Davidsen T.M."/>
            <person name="Wayne K.J."/>
            <person name="Tettelin H."/>
            <person name="Glass J.I."/>
            <person name="Rusch D."/>
            <person name="Podicherti R."/>
            <person name="Tsui H.-C.T."/>
            <person name="Winkler M.E."/>
        </authorList>
    </citation>
    <scope>NUCLEOTIDE SEQUENCE</scope>
</reference>
<protein>
    <submittedName>
        <fullName evidence="1">Uncharacterized protein</fullName>
    </submittedName>
</protein>
<evidence type="ECO:0000313" key="1">
    <source>
        <dbReference type="EMBL" id="SUZ92353.1"/>
    </source>
</evidence>
<dbReference type="EMBL" id="UINC01002051">
    <property type="protein sequence ID" value="SUZ92353.1"/>
    <property type="molecule type" value="Genomic_DNA"/>
</dbReference>
<sequence length="36" mass="3738">VEFLATITKFARALAKILAVAAPTPLEAPVTITVLS</sequence>